<dbReference type="RefSeq" id="WP_010836850.1">
    <property type="nucleotide sequence ID" value="NZ_APMY01000022.1"/>
</dbReference>
<proteinExistence type="predicted"/>
<dbReference type="eggNOG" id="COG0715">
    <property type="taxonomic scope" value="Bacteria"/>
</dbReference>
<dbReference type="AlphaFoldDB" id="R7WUS7"/>
<organism evidence="1 2">
    <name type="scientific">Rhodococcus rhodnii LMG 5362</name>
    <dbReference type="NCBI Taxonomy" id="1273125"/>
    <lineage>
        <taxon>Bacteria</taxon>
        <taxon>Bacillati</taxon>
        <taxon>Actinomycetota</taxon>
        <taxon>Actinomycetes</taxon>
        <taxon>Mycobacteriales</taxon>
        <taxon>Nocardiaceae</taxon>
        <taxon>Rhodococcus</taxon>
    </lineage>
</organism>
<dbReference type="PATRIC" id="fig|1273125.3.peg.750"/>
<comment type="caution">
    <text evidence="1">The sequence shown here is derived from an EMBL/GenBank/DDBJ whole genome shotgun (WGS) entry which is preliminary data.</text>
</comment>
<evidence type="ECO:0000313" key="1">
    <source>
        <dbReference type="EMBL" id="EOM77884.1"/>
    </source>
</evidence>
<name>R7WUS7_9NOCA</name>
<dbReference type="EMBL" id="APMY01000022">
    <property type="protein sequence ID" value="EOM77884.1"/>
    <property type="molecule type" value="Genomic_DNA"/>
</dbReference>
<gene>
    <name evidence="1" type="ORF">Rrhod_0777</name>
</gene>
<accession>R7WUS7</accession>
<keyword evidence="2" id="KW-1185">Reference proteome</keyword>
<evidence type="ECO:0000313" key="2">
    <source>
        <dbReference type="Proteomes" id="UP000013525"/>
    </source>
</evidence>
<protein>
    <submittedName>
        <fullName evidence="1">Uncharacterized protein</fullName>
    </submittedName>
</protein>
<dbReference type="Proteomes" id="UP000013525">
    <property type="component" value="Unassembled WGS sequence"/>
</dbReference>
<sequence length="87" mass="9052">MQAYYVESQGLSAEDGHRILASTGTTTFPALDDALVARQQGTIDVIDGVGELPVAVDAAEGFDRRFDGVIEEAAASAGATYTRGETS</sequence>
<reference evidence="1 2" key="1">
    <citation type="journal article" date="2013" name="Genome Announc.">
        <title>Draft Genome Sequence of Rhodococcus rhodnii Strain LMG5362, a Symbiont of Rhodnius prolixus (Hemiptera, Reduviidae, Triatominae), the Principle Vector of Trypanosoma cruzi.</title>
        <authorList>
            <person name="Pachebat J.A."/>
            <person name="van Keulen G."/>
            <person name="Whitten M.M."/>
            <person name="Girdwood S."/>
            <person name="Del Sol R."/>
            <person name="Dyson P.J."/>
            <person name="Facey P.D."/>
        </authorList>
    </citation>
    <scope>NUCLEOTIDE SEQUENCE [LARGE SCALE GENOMIC DNA]</scope>
    <source>
        <strain evidence="1 2">LMG 5362</strain>
    </source>
</reference>